<name>A0A1I6BQ42_HYMAR</name>
<dbReference type="Proteomes" id="UP000199029">
    <property type="component" value="Unassembled WGS sequence"/>
</dbReference>
<evidence type="ECO:0008006" key="5">
    <source>
        <dbReference type="Google" id="ProtNLM"/>
    </source>
</evidence>
<organism evidence="3 4">
    <name type="scientific">Hymenobacter arizonensis</name>
    <name type="common">Siccationidurans arizonensis</name>
    <dbReference type="NCBI Taxonomy" id="1227077"/>
    <lineage>
        <taxon>Bacteria</taxon>
        <taxon>Pseudomonadati</taxon>
        <taxon>Bacteroidota</taxon>
        <taxon>Cytophagia</taxon>
        <taxon>Cytophagales</taxon>
        <taxon>Hymenobacteraceae</taxon>
        <taxon>Hymenobacter</taxon>
    </lineage>
</organism>
<feature type="region of interest" description="Disordered" evidence="1">
    <location>
        <begin position="27"/>
        <end position="58"/>
    </location>
</feature>
<evidence type="ECO:0000313" key="4">
    <source>
        <dbReference type="Proteomes" id="UP000199029"/>
    </source>
</evidence>
<protein>
    <recommendedName>
        <fullName evidence="5">MYXO-CTERM domain-containing protein</fullName>
    </recommendedName>
</protein>
<sequence>MKTFNTICRLALTAFLVSQAPQLLAQPNGHAYGLSNGNGNGNSSGNGNGKGKGNGGASGAPIDGGASLLLAGGVAYAVRRVRQARKKA</sequence>
<dbReference type="EMBL" id="FOXS01000011">
    <property type="protein sequence ID" value="SFQ83058.1"/>
    <property type="molecule type" value="Genomic_DNA"/>
</dbReference>
<proteinExistence type="predicted"/>
<feature type="chain" id="PRO_5011791198" description="MYXO-CTERM domain-containing protein" evidence="2">
    <location>
        <begin position="26"/>
        <end position="88"/>
    </location>
</feature>
<keyword evidence="4" id="KW-1185">Reference proteome</keyword>
<reference evidence="4" key="1">
    <citation type="submission" date="2016-10" db="EMBL/GenBank/DDBJ databases">
        <authorList>
            <person name="Varghese N."/>
            <person name="Submissions S."/>
        </authorList>
    </citation>
    <scope>NUCLEOTIDE SEQUENCE [LARGE SCALE GENOMIC DNA]</scope>
    <source>
        <strain evidence="4">OR362-8,ATCC BAA-1266,JCM 13504</strain>
    </source>
</reference>
<keyword evidence="2" id="KW-0732">Signal</keyword>
<feature type="signal peptide" evidence="2">
    <location>
        <begin position="1"/>
        <end position="25"/>
    </location>
</feature>
<dbReference type="AlphaFoldDB" id="A0A1I6BQ42"/>
<evidence type="ECO:0000256" key="1">
    <source>
        <dbReference type="SAM" id="MobiDB-lite"/>
    </source>
</evidence>
<dbReference type="RefSeq" id="WP_143080430.1">
    <property type="nucleotide sequence ID" value="NZ_FOXS01000011.1"/>
</dbReference>
<gene>
    <name evidence="3" type="ORF">SAMN04515668_4898</name>
</gene>
<dbReference type="NCBIfam" id="NF046080">
    <property type="entry name" value="PID_CTERM"/>
    <property type="match status" value="1"/>
</dbReference>
<dbReference type="InterPro" id="IPR058207">
    <property type="entry name" value="PID_CTERM"/>
</dbReference>
<evidence type="ECO:0000256" key="2">
    <source>
        <dbReference type="SAM" id="SignalP"/>
    </source>
</evidence>
<evidence type="ECO:0000313" key="3">
    <source>
        <dbReference type="EMBL" id="SFQ83058.1"/>
    </source>
</evidence>
<accession>A0A1I6BQ42</accession>
<feature type="compositionally biased region" description="Gly residues" evidence="1">
    <location>
        <begin position="36"/>
        <end position="58"/>
    </location>
</feature>